<feature type="compositionally biased region" description="Low complexity" evidence="2">
    <location>
        <begin position="163"/>
        <end position="198"/>
    </location>
</feature>
<evidence type="ECO:0000256" key="2">
    <source>
        <dbReference type="SAM" id="MobiDB-lite"/>
    </source>
</evidence>
<reference evidence="4" key="1">
    <citation type="journal article" date="2013" name="Genome Res.">
        <title>A second-generation assembly of the Drosophila simulans genome provides new insights into patterns of lineage-specific divergence.</title>
        <authorList>
            <person name="Hu T.T."/>
            <person name="Eisen M.B."/>
            <person name="Thornton K.R."/>
            <person name="Andolfatto P."/>
        </authorList>
    </citation>
    <scope>NUCLEOTIDE SEQUENCE [LARGE SCALE GENOMIC DNA]</scope>
    <source>
        <strain evidence="4">W501</strain>
    </source>
</reference>
<dbReference type="Proteomes" id="UP000035880">
    <property type="component" value="Chromosome 2L"/>
</dbReference>
<dbReference type="EMBL" id="CM002910">
    <property type="protein sequence ID" value="KMY88743.1"/>
    <property type="molecule type" value="Genomic_DNA"/>
</dbReference>
<protein>
    <submittedName>
        <fullName evidence="4">Uncharacterized protein</fullName>
    </submittedName>
</protein>
<dbReference type="KEGG" id="dsi:Dsimw501_GD27268"/>
<keyword evidence="1" id="KW-0175">Coiled coil</keyword>
<accession>A0A0J9QXN8</accession>
<feature type="coiled-coil region" evidence="1">
    <location>
        <begin position="42"/>
        <end position="69"/>
    </location>
</feature>
<evidence type="ECO:0000313" key="4">
    <source>
        <dbReference type="EMBL" id="KMY88743.1"/>
    </source>
</evidence>
<organism evidence="4">
    <name type="scientific">Drosophila simulans</name>
    <name type="common">Fruit fly</name>
    <dbReference type="NCBI Taxonomy" id="7240"/>
    <lineage>
        <taxon>Eukaryota</taxon>
        <taxon>Metazoa</taxon>
        <taxon>Ecdysozoa</taxon>
        <taxon>Arthropoda</taxon>
        <taxon>Hexapoda</taxon>
        <taxon>Insecta</taxon>
        <taxon>Pterygota</taxon>
        <taxon>Neoptera</taxon>
        <taxon>Endopterygota</taxon>
        <taxon>Diptera</taxon>
        <taxon>Brachycera</taxon>
        <taxon>Muscomorpha</taxon>
        <taxon>Ephydroidea</taxon>
        <taxon>Drosophilidae</taxon>
        <taxon>Drosophila</taxon>
        <taxon>Sophophora</taxon>
    </lineage>
</organism>
<name>A0A0J9QXN8_DROSI</name>
<feature type="chain" id="PRO_5005321282" evidence="3">
    <location>
        <begin position="21"/>
        <end position="262"/>
    </location>
</feature>
<feature type="signal peptide" evidence="3">
    <location>
        <begin position="1"/>
        <end position="20"/>
    </location>
</feature>
<evidence type="ECO:0000256" key="3">
    <source>
        <dbReference type="SAM" id="SignalP"/>
    </source>
</evidence>
<dbReference type="OrthoDB" id="10447728at2759"/>
<reference evidence="4" key="3">
    <citation type="submission" date="2015-04" db="EMBL/GenBank/DDBJ databases">
        <authorList>
            <consortium name="FlyBase"/>
        </authorList>
    </citation>
    <scope>NUCLEOTIDE SEQUENCE</scope>
    <source>
        <strain evidence="4">W501</strain>
    </source>
</reference>
<dbReference type="AlphaFoldDB" id="A0A0J9QXN8"/>
<keyword evidence="3" id="KW-0732">Signal</keyword>
<reference evidence="4" key="2">
    <citation type="submission" date="2014-06" db="EMBL/GenBank/DDBJ databases">
        <authorList>
            <person name="Hu T."/>
            <person name="Eisen M.B."/>
            <person name="Thornton K.R."/>
            <person name="Andolfatto P."/>
        </authorList>
    </citation>
    <scope>NUCLEOTIDE SEQUENCE</scope>
    <source>
        <strain evidence="4">W501</strain>
    </source>
</reference>
<gene>
    <name evidence="4" type="primary">Dsim\GD27268</name>
    <name evidence="4" type="ORF">Dsimw501_GD27268</name>
</gene>
<evidence type="ECO:0000256" key="1">
    <source>
        <dbReference type="SAM" id="Coils"/>
    </source>
</evidence>
<proteinExistence type="predicted"/>
<feature type="region of interest" description="Disordered" evidence="2">
    <location>
        <begin position="160"/>
        <end position="212"/>
    </location>
</feature>
<sequence length="262" mass="29922">MKQFLIVLLGIVLQTADVASVHISICNQIGSPNLESQLNAFGDILNEKLESFEQRVKQLEIQQNTFLETLNARLENQPIQKSTGQNEGAQSLDKRTKEWNLSPSYTEVVDRLEAYESTTDTKTFVTEKSIEDPVNFDRKTANMSLLKFINMYMARMKQLNQGSSTERTTESTIESTTTDSTTESFIESTTESTSTIESESTDATEEPPQFDGSSPYEFMIDYMLRELKDVEESDLPNSKYSLQEFVNKAMEDYKKWMKLEVN</sequence>